<feature type="compositionally biased region" description="Polar residues" evidence="1">
    <location>
        <begin position="677"/>
        <end position="693"/>
    </location>
</feature>
<feature type="compositionally biased region" description="Polar residues" evidence="1">
    <location>
        <begin position="270"/>
        <end position="286"/>
    </location>
</feature>
<feature type="compositionally biased region" description="Polar residues" evidence="1">
    <location>
        <begin position="716"/>
        <end position="732"/>
    </location>
</feature>
<feature type="region of interest" description="Disordered" evidence="1">
    <location>
        <begin position="108"/>
        <end position="130"/>
    </location>
</feature>
<reference evidence="3" key="1">
    <citation type="submission" date="2022-06" db="EMBL/GenBank/DDBJ databases">
        <authorList>
            <person name="Berger JAMES D."/>
            <person name="Berger JAMES D."/>
        </authorList>
    </citation>
    <scope>NUCLEOTIDE SEQUENCE [LARGE SCALE GENOMIC DNA]</scope>
</reference>
<sequence>MKTISILLTTHLFLSITLAASIDGQSVNGGMYTYNNSVSLPIPLSIENNSSQNNMNNIPNKKDVESIAASKPSSDDDDDAVSQFQMPFLILDKSLEQLQHTIQREISHNQPSQIETSEMEGKSNKNLDEHNNSTQHQFILQIQGPNQKQLAVQTQHASNQNIKPKRVQTQIQYAQQIYQPISGTNESKESSNIYQEQFQKPISTSETHQKIENEKNEIHKNEQTQTNIENKTVKTVGHQLSHNSQQPGPLPMIPVLGPDVDGMNPPPHQMNASPVGQPPSHNSQQPGPLPMIPVLGPDVDGMNPPPHQMNASPVGQPPSHNSQQPGPLPMIPVLGPDVDGMNPPPHQMNASPLHNNLKRDSKKQIHTVMKTISILLTTHLFLSITLAASIDGQSVNGGMYTYNNSVSLPIPLSIENNSSQNNMNNIPNKKDVESIAASKPSSDDDDDAVSQFQMPFLILDKSLEQLQHTIQREISHNQPSQIETSEMEGKSNKNLDEHNNSTQHQFILQIQGPNQKQLAVQTQHASNQNIKPKRVQTQIQYAQQIYQPISGTNESKESSNIYQEQFQKPISTSETHQKIENEKNEIHKNEQTQTNIENKTIKTVGHQLSHNSQQPGPLPMIPVLGPDVDGMNPPPHQMNASPVGQPPSHNSQQPGPLPMIPVLGPDVDGMNPPPHQMNASPVGQPPSHNSQQPGPLPMIPVLGPDVDGMNPPPHQMNASPVGQPPSHNSQQPGPLPMIQGENCE</sequence>
<feature type="region of interest" description="Disordered" evidence="1">
    <location>
        <begin position="608"/>
        <end position="744"/>
    </location>
</feature>
<feature type="region of interest" description="Disordered" evidence="1">
    <location>
        <begin position="476"/>
        <end position="498"/>
    </location>
</feature>
<dbReference type="WBParaSite" id="TREG1_22080.1">
    <property type="protein sequence ID" value="TREG1_22080.1"/>
    <property type="gene ID" value="TREG1_22080"/>
</dbReference>
<evidence type="ECO:0000256" key="2">
    <source>
        <dbReference type="SAM" id="SignalP"/>
    </source>
</evidence>
<evidence type="ECO:0000256" key="1">
    <source>
        <dbReference type="SAM" id="MobiDB-lite"/>
    </source>
</evidence>
<feature type="compositionally biased region" description="Basic and acidic residues" evidence="1">
    <location>
        <begin position="487"/>
        <end position="498"/>
    </location>
</feature>
<accession>A0AA85JHQ0</accession>
<feature type="compositionally biased region" description="Polar residues" evidence="1">
    <location>
        <begin position="309"/>
        <end position="325"/>
    </location>
</feature>
<evidence type="ECO:0000313" key="3">
    <source>
        <dbReference type="Proteomes" id="UP000050795"/>
    </source>
</evidence>
<proteinExistence type="predicted"/>
<feature type="compositionally biased region" description="Basic and acidic residues" evidence="1">
    <location>
        <begin position="119"/>
        <end position="130"/>
    </location>
</feature>
<dbReference type="AlphaFoldDB" id="A0AA85JHQ0"/>
<name>A0AA85JHQ0_TRIRE</name>
<feature type="region of interest" description="Disordered" evidence="1">
    <location>
        <begin position="259"/>
        <end position="354"/>
    </location>
</feature>
<keyword evidence="3" id="KW-1185">Reference proteome</keyword>
<feature type="signal peptide" evidence="2">
    <location>
        <begin position="1"/>
        <end position="19"/>
    </location>
</feature>
<feature type="compositionally biased region" description="Polar residues" evidence="1">
    <location>
        <begin position="638"/>
        <end position="654"/>
    </location>
</feature>
<organism evidence="3 4">
    <name type="scientific">Trichobilharzia regenti</name>
    <name type="common">Nasal bird schistosome</name>
    <dbReference type="NCBI Taxonomy" id="157069"/>
    <lineage>
        <taxon>Eukaryota</taxon>
        <taxon>Metazoa</taxon>
        <taxon>Spiralia</taxon>
        <taxon>Lophotrochozoa</taxon>
        <taxon>Platyhelminthes</taxon>
        <taxon>Trematoda</taxon>
        <taxon>Digenea</taxon>
        <taxon>Strigeidida</taxon>
        <taxon>Schistosomatoidea</taxon>
        <taxon>Schistosomatidae</taxon>
        <taxon>Trichobilharzia</taxon>
    </lineage>
</organism>
<feature type="chain" id="PRO_5041742571" evidence="2">
    <location>
        <begin position="20"/>
        <end position="744"/>
    </location>
</feature>
<protein>
    <submittedName>
        <fullName evidence="4">Uncharacterized protein</fullName>
    </submittedName>
</protein>
<dbReference type="Proteomes" id="UP000050795">
    <property type="component" value="Unassembled WGS sequence"/>
</dbReference>
<reference evidence="4" key="2">
    <citation type="submission" date="2023-11" db="UniProtKB">
        <authorList>
            <consortium name="WormBaseParasite"/>
        </authorList>
    </citation>
    <scope>IDENTIFICATION</scope>
</reference>
<evidence type="ECO:0000313" key="4">
    <source>
        <dbReference type="WBParaSite" id="TREG1_22080.1"/>
    </source>
</evidence>
<keyword evidence="2" id="KW-0732">Signal</keyword>